<sequence length="113" mass="13073">MDKGTQIRTVLMILSWINMYLARKGMSPIPVNEEEIGLILMIVTSIWAWWKNNNFTKNAQQAQEFKDKLDKGEVEFKGAEVVKEKSDIEVDNTNLKHAPEDEETIYPTGERMN</sequence>
<dbReference type="NCBIfam" id="TIGR01592">
    <property type="entry name" value="holin_SPP1"/>
    <property type="match status" value="1"/>
</dbReference>
<protein>
    <submittedName>
        <fullName evidence="5">Phage holin</fullName>
    </submittedName>
</protein>
<gene>
    <name evidence="5" type="ORF">BFS35_010955</name>
</gene>
<evidence type="ECO:0000256" key="1">
    <source>
        <dbReference type="ARBA" id="ARBA00004370"/>
    </source>
</evidence>
<accession>A0A2G5NUS9</accession>
<organism evidence="5 6">
    <name type="scientific">Macrococcoides goetzii</name>
    <dbReference type="NCBI Taxonomy" id="1891097"/>
    <lineage>
        <taxon>Bacteria</taxon>
        <taxon>Bacillati</taxon>
        <taxon>Bacillota</taxon>
        <taxon>Bacilli</taxon>
        <taxon>Bacillales</taxon>
        <taxon>Staphylococcaceae</taxon>
        <taxon>Macrococcoides</taxon>
    </lineage>
</organism>
<evidence type="ECO:0000256" key="2">
    <source>
        <dbReference type="ARBA" id="ARBA00022692"/>
    </source>
</evidence>
<dbReference type="RefSeq" id="WP_099577022.1">
    <property type="nucleotide sequence ID" value="NZ_MJBI02000006.1"/>
</dbReference>
<keyword evidence="4" id="KW-0472">Membrane</keyword>
<keyword evidence="6" id="KW-1185">Reference proteome</keyword>
<dbReference type="GO" id="GO:0016020">
    <property type="term" value="C:membrane"/>
    <property type="evidence" value="ECO:0007669"/>
    <property type="project" value="UniProtKB-SubCell"/>
</dbReference>
<comment type="subcellular location">
    <subcellularLocation>
        <location evidence="1">Membrane</location>
    </subcellularLocation>
</comment>
<dbReference type="Pfam" id="PF04688">
    <property type="entry name" value="Holin_SPP1"/>
    <property type="match status" value="1"/>
</dbReference>
<keyword evidence="2" id="KW-0812">Transmembrane</keyword>
<evidence type="ECO:0000256" key="4">
    <source>
        <dbReference type="ARBA" id="ARBA00023136"/>
    </source>
</evidence>
<reference evidence="5 6" key="1">
    <citation type="journal article" date="2018" name="Front. Microbiol.">
        <title>Description and Comparative Genomics of Macrococcus caseolyticus subsp. hominis subsp. nov., Macrococcus goetzii sp. nov., Macrococcus epidermidis sp. nov., and Macrococcus bohemicus sp. nov., Novel Macrococci From Human Clinical Material With Virulence Potential and Suspected Uptake of Foreign DNA by Natural Transformation.</title>
        <authorList>
            <person name="Maslanova I."/>
            <person name="Wertheimer Z."/>
            <person name="Sedlacek I."/>
            <person name="Svec P."/>
            <person name="Indrakova A."/>
            <person name="Kovarovic V."/>
            <person name="Schumann P."/>
            <person name="Sproer C."/>
            <person name="Kralova S."/>
            <person name="Sedo O."/>
            <person name="Kristofova L."/>
            <person name="Vrbovska V."/>
            <person name="Fuzik T."/>
            <person name="Petras P."/>
            <person name="Zdrahal Z."/>
            <person name="Ruzickova V."/>
            <person name="Doskar J."/>
            <person name="Pantucek R."/>
        </authorList>
    </citation>
    <scope>NUCLEOTIDE SEQUENCE [LARGE SCALE GENOMIC DNA]</scope>
    <source>
        <strain evidence="5 6">CCM 4927</strain>
    </source>
</reference>
<dbReference type="EMBL" id="MJBI02000006">
    <property type="protein sequence ID" value="RAI79657.1"/>
    <property type="molecule type" value="Genomic_DNA"/>
</dbReference>
<dbReference type="InterPro" id="IPR006479">
    <property type="entry name" value="Holin"/>
</dbReference>
<evidence type="ECO:0000256" key="3">
    <source>
        <dbReference type="ARBA" id="ARBA00022989"/>
    </source>
</evidence>
<keyword evidence="3" id="KW-1133">Transmembrane helix</keyword>
<proteinExistence type="predicted"/>
<name>A0A2G5NUS9_9STAP</name>
<evidence type="ECO:0000313" key="5">
    <source>
        <dbReference type="EMBL" id="RAI79657.1"/>
    </source>
</evidence>
<evidence type="ECO:0000313" key="6">
    <source>
        <dbReference type="Proteomes" id="UP000229523"/>
    </source>
</evidence>
<comment type="caution">
    <text evidence="5">The sequence shown here is derived from an EMBL/GenBank/DDBJ whole genome shotgun (WGS) entry which is preliminary data.</text>
</comment>
<dbReference type="Proteomes" id="UP000229523">
    <property type="component" value="Unassembled WGS sequence"/>
</dbReference>
<dbReference type="AlphaFoldDB" id="A0A2G5NUS9"/>